<dbReference type="PANTHER" id="PTHR33910:SF1">
    <property type="entry name" value="PROTEIN TRANSLOCASE SUBUNIT SECE"/>
    <property type="match status" value="1"/>
</dbReference>
<dbReference type="Proteomes" id="UP000295765">
    <property type="component" value="Unassembled WGS sequence"/>
</dbReference>
<accession>A0A4R2LA28</accession>
<dbReference type="NCBIfam" id="TIGR00964">
    <property type="entry name" value="secE_bact"/>
    <property type="match status" value="1"/>
</dbReference>
<evidence type="ECO:0000256" key="1">
    <source>
        <dbReference type="ARBA" id="ARBA00004370"/>
    </source>
</evidence>
<dbReference type="GO" id="GO:0009306">
    <property type="term" value="P:protein secretion"/>
    <property type="evidence" value="ECO:0007669"/>
    <property type="project" value="UniProtKB-UniRule"/>
</dbReference>
<evidence type="ECO:0000313" key="10">
    <source>
        <dbReference type="EMBL" id="TCO82267.1"/>
    </source>
</evidence>
<keyword evidence="2 9" id="KW-0813">Transport</keyword>
<evidence type="ECO:0000256" key="8">
    <source>
        <dbReference type="ARBA" id="ARBA00023136"/>
    </source>
</evidence>
<evidence type="ECO:0000256" key="3">
    <source>
        <dbReference type="ARBA" id="ARBA00022475"/>
    </source>
</evidence>
<dbReference type="GO" id="GO:0008320">
    <property type="term" value="F:protein transmembrane transporter activity"/>
    <property type="evidence" value="ECO:0007669"/>
    <property type="project" value="UniProtKB-UniRule"/>
</dbReference>
<sequence length="125" mass="13850">MNPKPEAEVSRFDTLRWSAALAIVIVAIGLYHYFAQQLLVVRVGGVLLAFAIALALVWGTRLGQEAIGYLSDSRVELRKVVWPTRQETLQTTLAVALMVLVMGIFLWLLDMLLLWGVRLLTGQGG</sequence>
<dbReference type="InterPro" id="IPR005807">
    <property type="entry name" value="SecE_bac"/>
</dbReference>
<keyword evidence="6 9" id="KW-1133">Transmembrane helix</keyword>
<keyword evidence="7 9" id="KW-0811">Translocation</keyword>
<dbReference type="PANTHER" id="PTHR33910">
    <property type="entry name" value="PROTEIN TRANSLOCASE SUBUNIT SECE"/>
    <property type="match status" value="1"/>
</dbReference>
<protein>
    <recommendedName>
        <fullName evidence="9">Protein translocase subunit SecE</fullName>
    </recommendedName>
</protein>
<keyword evidence="4 9" id="KW-0812">Transmembrane</keyword>
<keyword evidence="8 9" id="KW-0472">Membrane</keyword>
<evidence type="ECO:0000256" key="6">
    <source>
        <dbReference type="ARBA" id="ARBA00022989"/>
    </source>
</evidence>
<evidence type="ECO:0000313" key="11">
    <source>
        <dbReference type="Proteomes" id="UP000295765"/>
    </source>
</evidence>
<dbReference type="OrthoDB" id="9806365at2"/>
<dbReference type="GO" id="GO:0005886">
    <property type="term" value="C:plasma membrane"/>
    <property type="evidence" value="ECO:0007669"/>
    <property type="project" value="UniProtKB-UniRule"/>
</dbReference>
<dbReference type="AlphaFoldDB" id="A0A4R2LA28"/>
<dbReference type="PROSITE" id="PS01067">
    <property type="entry name" value="SECE_SEC61G"/>
    <property type="match status" value="1"/>
</dbReference>
<feature type="transmembrane region" description="Helical" evidence="9">
    <location>
        <begin position="15"/>
        <end position="34"/>
    </location>
</feature>
<dbReference type="PRINTS" id="PR01650">
    <property type="entry name" value="SECETRNLCASE"/>
</dbReference>
<dbReference type="InterPro" id="IPR038379">
    <property type="entry name" value="SecE_sf"/>
</dbReference>
<dbReference type="Gene3D" id="1.20.5.1030">
    <property type="entry name" value="Preprotein translocase secy subunit"/>
    <property type="match status" value="1"/>
</dbReference>
<dbReference type="GO" id="GO:0043952">
    <property type="term" value="P:protein transport by the Sec complex"/>
    <property type="evidence" value="ECO:0007669"/>
    <property type="project" value="UniProtKB-UniRule"/>
</dbReference>
<comment type="function">
    <text evidence="9">Essential subunit of the Sec protein translocation channel SecYEG. Clamps together the 2 halves of SecY. May contact the channel plug during translocation.</text>
</comment>
<evidence type="ECO:0000256" key="2">
    <source>
        <dbReference type="ARBA" id="ARBA00022448"/>
    </source>
</evidence>
<dbReference type="GO" id="GO:0065002">
    <property type="term" value="P:intracellular protein transmembrane transport"/>
    <property type="evidence" value="ECO:0007669"/>
    <property type="project" value="UniProtKB-UniRule"/>
</dbReference>
<comment type="similarity">
    <text evidence="9">Belongs to the SecE/SEC61-gamma family.</text>
</comment>
<comment type="subunit">
    <text evidence="9">Component of the Sec protein translocase complex. Heterotrimer consisting of SecY, SecE and SecG subunits. The heterotrimers can form oligomers, although 1 heterotrimer is thought to be able to translocate proteins. Interacts with the ribosome. Interacts with SecDF, and other proteins may be involved. Interacts with SecA.</text>
</comment>
<proteinExistence type="inferred from homology"/>
<dbReference type="RefSeq" id="WP_132539542.1">
    <property type="nucleotide sequence ID" value="NZ_SLWY01000005.1"/>
</dbReference>
<feature type="transmembrane region" description="Helical" evidence="9">
    <location>
        <begin position="93"/>
        <end position="117"/>
    </location>
</feature>
<organism evidence="10 11">
    <name type="scientific">Plasticicumulans lactativorans</name>
    <dbReference type="NCBI Taxonomy" id="1133106"/>
    <lineage>
        <taxon>Bacteria</taxon>
        <taxon>Pseudomonadati</taxon>
        <taxon>Pseudomonadota</taxon>
        <taxon>Gammaproteobacteria</taxon>
        <taxon>Candidatus Competibacteraceae</taxon>
        <taxon>Plasticicumulans</taxon>
    </lineage>
</organism>
<evidence type="ECO:0000256" key="5">
    <source>
        <dbReference type="ARBA" id="ARBA00022927"/>
    </source>
</evidence>
<comment type="subcellular location">
    <subcellularLocation>
        <location evidence="1">Membrane</location>
    </subcellularLocation>
</comment>
<keyword evidence="11" id="KW-1185">Reference proteome</keyword>
<dbReference type="InterPro" id="IPR001901">
    <property type="entry name" value="Translocase_SecE/Sec61-g"/>
</dbReference>
<gene>
    <name evidence="9" type="primary">secE</name>
    <name evidence="10" type="ORF">EV699_10554</name>
</gene>
<dbReference type="GO" id="GO:0006605">
    <property type="term" value="P:protein targeting"/>
    <property type="evidence" value="ECO:0007669"/>
    <property type="project" value="UniProtKB-UniRule"/>
</dbReference>
<keyword evidence="3 9" id="KW-1003">Cell membrane</keyword>
<feature type="transmembrane region" description="Helical" evidence="9">
    <location>
        <begin position="39"/>
        <end position="59"/>
    </location>
</feature>
<comment type="caution">
    <text evidence="10">The sequence shown here is derived from an EMBL/GenBank/DDBJ whole genome shotgun (WGS) entry which is preliminary data.</text>
</comment>
<evidence type="ECO:0000256" key="7">
    <source>
        <dbReference type="ARBA" id="ARBA00023010"/>
    </source>
</evidence>
<comment type="caution">
    <text evidence="9">Lacks conserved residue(s) required for the propagation of feature annotation.</text>
</comment>
<dbReference type="EMBL" id="SLWY01000005">
    <property type="protein sequence ID" value="TCO82267.1"/>
    <property type="molecule type" value="Genomic_DNA"/>
</dbReference>
<evidence type="ECO:0000256" key="4">
    <source>
        <dbReference type="ARBA" id="ARBA00022692"/>
    </source>
</evidence>
<dbReference type="HAMAP" id="MF_00422">
    <property type="entry name" value="SecE"/>
    <property type="match status" value="1"/>
</dbReference>
<dbReference type="Pfam" id="PF00584">
    <property type="entry name" value="SecE"/>
    <property type="match status" value="1"/>
</dbReference>
<name>A0A4R2LA28_9GAMM</name>
<reference evidence="10 11" key="1">
    <citation type="submission" date="2019-03" db="EMBL/GenBank/DDBJ databases">
        <title>Genomic Encyclopedia of Type Strains, Phase IV (KMG-IV): sequencing the most valuable type-strain genomes for metagenomic binning, comparative biology and taxonomic classification.</title>
        <authorList>
            <person name="Goeker M."/>
        </authorList>
    </citation>
    <scope>NUCLEOTIDE SEQUENCE [LARGE SCALE GENOMIC DNA]</scope>
    <source>
        <strain evidence="10 11">DSM 25287</strain>
    </source>
</reference>
<evidence type="ECO:0000256" key="9">
    <source>
        <dbReference type="HAMAP-Rule" id="MF_00422"/>
    </source>
</evidence>
<keyword evidence="5 9" id="KW-0653">Protein transport</keyword>